<reference evidence="1 2" key="1">
    <citation type="submission" date="2018-04" db="EMBL/GenBank/DDBJ databases">
        <title>WGS assembly of Panicum hallii var. hallii HAL2.</title>
        <authorList>
            <person name="Lovell J."/>
            <person name="Jenkins J."/>
            <person name="Lowry D."/>
            <person name="Mamidi S."/>
            <person name="Sreedasyam A."/>
            <person name="Weng X."/>
            <person name="Barry K."/>
            <person name="Bonette J."/>
            <person name="Campitelli B."/>
            <person name="Daum C."/>
            <person name="Gordon S."/>
            <person name="Gould B."/>
            <person name="Lipzen A."/>
            <person name="MacQueen A."/>
            <person name="Palacio-Mejia J."/>
            <person name="Plott C."/>
            <person name="Shakirov E."/>
            <person name="Shu S."/>
            <person name="Yoshinaga Y."/>
            <person name="Zane M."/>
            <person name="Rokhsar D."/>
            <person name="Grimwood J."/>
            <person name="Schmutz J."/>
            <person name="Juenger T."/>
        </authorList>
    </citation>
    <scope>NUCLEOTIDE SEQUENCE [LARGE SCALE GENOMIC DNA]</scope>
    <source>
        <strain evidence="2">cv. HAL2</strain>
    </source>
</reference>
<accession>A0A2T7DYV1</accession>
<organism evidence="1 2">
    <name type="scientific">Panicum hallii var. hallii</name>
    <dbReference type="NCBI Taxonomy" id="1504633"/>
    <lineage>
        <taxon>Eukaryota</taxon>
        <taxon>Viridiplantae</taxon>
        <taxon>Streptophyta</taxon>
        <taxon>Embryophyta</taxon>
        <taxon>Tracheophyta</taxon>
        <taxon>Spermatophyta</taxon>
        <taxon>Magnoliopsida</taxon>
        <taxon>Liliopsida</taxon>
        <taxon>Poales</taxon>
        <taxon>Poaceae</taxon>
        <taxon>PACMAD clade</taxon>
        <taxon>Panicoideae</taxon>
        <taxon>Panicodae</taxon>
        <taxon>Paniceae</taxon>
        <taxon>Panicinae</taxon>
        <taxon>Panicum</taxon>
        <taxon>Panicum sect. Panicum</taxon>
    </lineage>
</organism>
<evidence type="ECO:0000313" key="2">
    <source>
        <dbReference type="Proteomes" id="UP000244336"/>
    </source>
</evidence>
<keyword evidence="2" id="KW-1185">Reference proteome</keyword>
<proteinExistence type="predicted"/>
<dbReference type="Proteomes" id="UP000244336">
    <property type="component" value="Chromosome 4"/>
</dbReference>
<gene>
    <name evidence="1" type="ORF">GQ55_4G183700</name>
</gene>
<dbReference type="OrthoDB" id="692019at2759"/>
<dbReference type="EMBL" id="CM009752">
    <property type="protein sequence ID" value="PUZ60759.1"/>
    <property type="molecule type" value="Genomic_DNA"/>
</dbReference>
<sequence>MNTKGDSHMMAIAWPYKKVKVSKASKSSLVLEAVLEEMLGRMVEAVCKLEEKCSCNLLCLLYFGVPGDECFAQA</sequence>
<evidence type="ECO:0000313" key="1">
    <source>
        <dbReference type="EMBL" id="PUZ60759.1"/>
    </source>
</evidence>
<name>A0A2T7DYV1_9POAL</name>
<dbReference type="AlphaFoldDB" id="A0A2T7DYV1"/>
<protein>
    <submittedName>
        <fullName evidence="1">Uncharacterized protein</fullName>
    </submittedName>
</protein>
<dbReference type="Gramene" id="PUZ60759">
    <property type="protein sequence ID" value="PUZ60759"/>
    <property type="gene ID" value="GQ55_4G183700"/>
</dbReference>